<organism evidence="2">
    <name type="scientific">mine drainage metagenome</name>
    <dbReference type="NCBI Taxonomy" id="410659"/>
    <lineage>
        <taxon>unclassified sequences</taxon>
        <taxon>metagenomes</taxon>
        <taxon>ecological metagenomes</taxon>
    </lineage>
</organism>
<dbReference type="Gene3D" id="3.30.1330.40">
    <property type="entry name" value="RutC-like"/>
    <property type="match status" value="1"/>
</dbReference>
<evidence type="ECO:0000259" key="1">
    <source>
        <dbReference type="Pfam" id="PF14588"/>
    </source>
</evidence>
<sequence length="151" mass="15623">MSTIDAKLQQLGITLPALAAPAAAYLPYVRSGNLLFVSGHISKRDGAVLTGQLGATLDTAQGKAAARAVAIDLMGTLQAATGDLSRVKRIVKLLGLVNSTPTYTEQHLVINGASELFGEVFGDLGQHARSAFGVAQLPMGAAVEIELIVEV</sequence>
<protein>
    <submittedName>
        <fullName evidence="2">Endoribonuclease L-PSP</fullName>
    </submittedName>
</protein>
<evidence type="ECO:0000313" key="2">
    <source>
        <dbReference type="EMBL" id="OIQ88296.1"/>
    </source>
</evidence>
<proteinExistence type="predicted"/>
<dbReference type="AlphaFoldDB" id="A0A1J5QXI4"/>
<comment type="caution">
    <text evidence="2">The sequence shown here is derived from an EMBL/GenBank/DDBJ whole genome shotgun (WGS) entry which is preliminary data.</text>
</comment>
<dbReference type="InterPro" id="IPR013813">
    <property type="entry name" value="Endoribo_LPSP/chorism_mut-like"/>
</dbReference>
<dbReference type="EMBL" id="MLJW01000378">
    <property type="protein sequence ID" value="OIQ88296.1"/>
    <property type="molecule type" value="Genomic_DNA"/>
</dbReference>
<dbReference type="Pfam" id="PF14588">
    <property type="entry name" value="YjgF_endoribonc"/>
    <property type="match status" value="1"/>
</dbReference>
<feature type="domain" description="Endoribonuclease L-PSP/chorismate mutase-like" evidence="1">
    <location>
        <begin position="7"/>
        <end position="148"/>
    </location>
</feature>
<dbReference type="PANTHER" id="PTHR43760:SF1">
    <property type="entry name" value="ENDORIBONUCLEASE L-PSP_CHORISMATE MUTASE-LIKE DOMAIN-CONTAINING PROTEIN"/>
    <property type="match status" value="1"/>
</dbReference>
<dbReference type="PANTHER" id="PTHR43760">
    <property type="entry name" value="ENDORIBONUCLEASE-RELATED"/>
    <property type="match status" value="1"/>
</dbReference>
<dbReference type="CDD" id="cd02199">
    <property type="entry name" value="YjgF_YER057c_UK114_like_1"/>
    <property type="match status" value="1"/>
</dbReference>
<dbReference type="SUPFAM" id="SSF55298">
    <property type="entry name" value="YjgF-like"/>
    <property type="match status" value="1"/>
</dbReference>
<accession>A0A1J5QXI4</accession>
<name>A0A1J5QXI4_9ZZZZ</name>
<reference evidence="2" key="1">
    <citation type="submission" date="2016-10" db="EMBL/GenBank/DDBJ databases">
        <title>Sequence of Gallionella enrichment culture.</title>
        <authorList>
            <person name="Poehlein A."/>
            <person name="Muehling M."/>
            <person name="Daniel R."/>
        </authorList>
    </citation>
    <scope>NUCLEOTIDE SEQUENCE</scope>
</reference>
<gene>
    <name evidence="2" type="ORF">GALL_298280</name>
</gene>
<dbReference type="InterPro" id="IPR035959">
    <property type="entry name" value="RutC-like_sf"/>
</dbReference>